<keyword evidence="1" id="KW-0812">Transmembrane</keyword>
<evidence type="ECO:0000313" key="4">
    <source>
        <dbReference type="RefSeq" id="XP_026099900.1"/>
    </source>
</evidence>
<feature type="domain" description="EGF-like" evidence="2">
    <location>
        <begin position="462"/>
        <end position="496"/>
    </location>
</feature>
<protein>
    <submittedName>
        <fullName evidence="4">Proprotein convertase subtilisin/kexin type 5-like</fullName>
    </submittedName>
</protein>
<sequence>MGYFHRLKSSCHKLCPERTFEDRFLMRCARCDDYCESCDASECYLCEEGFFLSDGKCVESCKEGFYGDVKQECEPCHRTCRSCGGPDNNDCDSCEDDMFLDKGQCISKSEIKCPDGKFLNGQGECEQCDSSCRTCSGPGEDQCDSCQKDMFLTNSQRCVSDCPRETHGNRTSGRCEDCSAGCLVCQDSHHCVKCKGSFGPLYLQDGKCVAECKRGYPEADVCHSCAVGCASCEGGADICQSCEEDYVRFKHTCMHQCPSRHFVKDGVCELCPNGCAECDQTSKCSACGEYYFLHEDQCLGDCPKGYFTNTEQKRCMLCHSDCAECNGPDDDDCTSCGNYGDVRHNGKCLIRCPPETYLDGAECRECDKSCLTCSGPHPSSCLTCRDNMKKDVNGHCQFFSDCSLHTFADTDGQCKSCHKSCLRCSGAGKELCLSCNPKHFLFNQMCVSTCPDGYYVDEDKQECVQCHVNCASCRGHHSNDCISCKPGLLLLGHSCFSTCPPSYFVNATSRACQECDHTCEECSGSSRFCLSCRDGYFLMRKSGQCLRTCPSNYFLHTFDGDCQRCHPTCKTCKGSGAVSCTSCYDGFEMYGGICSSLCLIGEYPITVNNSCAKCDPSCEECKGPGPYSCISCPVLQRLTEDGRCLHCCGEKNTGKDSSRFHSECCQCQALNDECIVALSYNLFSNDHVTSVHPGLFVFTVIFVLVSLWLAIFLFLHFRQKITSKPIVKLNGYTKITDDPFTSATLRDSMPMDYCDKEKGQEEDEDEDEDIVYMGMDGIVYRKFKYSLLEGDEEEEVVELEYDDMYTFT</sequence>
<name>A0A6P6MTA7_CARAU</name>
<dbReference type="SUPFAM" id="SSF57184">
    <property type="entry name" value="Growth factor receptor domain"/>
    <property type="match status" value="6"/>
</dbReference>
<accession>A0A6P6MTA7</accession>
<keyword evidence="3" id="KW-1185">Reference proteome</keyword>
<dbReference type="SMART" id="SM01411">
    <property type="entry name" value="Ephrin_rec_like"/>
    <property type="match status" value="7"/>
</dbReference>
<feature type="domain" description="EGF-like" evidence="2">
    <location>
        <begin position="561"/>
        <end position="595"/>
    </location>
</feature>
<dbReference type="AlphaFoldDB" id="A0A6P6MTA7"/>
<evidence type="ECO:0000259" key="2">
    <source>
        <dbReference type="SMART" id="SM00181"/>
    </source>
</evidence>
<dbReference type="OrthoDB" id="300641at2759"/>
<dbReference type="InterPro" id="IPR009030">
    <property type="entry name" value="Growth_fac_rcpt_cys_sf"/>
</dbReference>
<evidence type="ECO:0000313" key="3">
    <source>
        <dbReference type="Proteomes" id="UP000515129"/>
    </source>
</evidence>
<dbReference type="InterPro" id="IPR006212">
    <property type="entry name" value="Furin_repeat"/>
</dbReference>
<dbReference type="KEGG" id="caua:113070711"/>
<dbReference type="SMART" id="SM00261">
    <property type="entry name" value="FU"/>
    <property type="match status" value="13"/>
</dbReference>
<dbReference type="GeneID" id="113070711"/>
<feature type="domain" description="EGF-like" evidence="2">
    <location>
        <begin position="224"/>
        <end position="254"/>
    </location>
</feature>
<dbReference type="PANTHER" id="PTHR15332:SF175">
    <property type="entry name" value="PROPROTEIN CONVERTASE SUBTILISIN_KEXIN TYPE 5-LIKE"/>
    <property type="match status" value="1"/>
</dbReference>
<feature type="domain" description="EGF-like" evidence="2">
    <location>
        <begin position="177"/>
        <end position="209"/>
    </location>
</feature>
<feature type="transmembrane region" description="Helical" evidence="1">
    <location>
        <begin position="695"/>
        <end position="715"/>
    </location>
</feature>
<gene>
    <name evidence="4" type="primary">LOC113070711</name>
</gene>
<dbReference type="InterPro" id="IPR000742">
    <property type="entry name" value="EGF"/>
</dbReference>
<feature type="domain" description="EGF-like" evidence="2">
    <location>
        <begin position="514"/>
        <end position="546"/>
    </location>
</feature>
<keyword evidence="1" id="KW-1133">Transmembrane helix</keyword>
<keyword evidence="1" id="KW-0472">Membrane</keyword>
<dbReference type="SMART" id="SM00181">
    <property type="entry name" value="EGF"/>
    <property type="match status" value="9"/>
</dbReference>
<dbReference type="RefSeq" id="XP_026099900.1">
    <property type="nucleotide sequence ID" value="XM_026244115.1"/>
</dbReference>
<proteinExistence type="predicted"/>
<dbReference type="PANTHER" id="PTHR15332">
    <property type="entry name" value="PROPROTEIN CONVERTASE SUBTILISIN_KEXIN TYPE 5-LIKE"/>
    <property type="match status" value="1"/>
</dbReference>
<organism evidence="3 4">
    <name type="scientific">Carassius auratus</name>
    <name type="common">Goldfish</name>
    <dbReference type="NCBI Taxonomy" id="7957"/>
    <lineage>
        <taxon>Eukaryota</taxon>
        <taxon>Metazoa</taxon>
        <taxon>Chordata</taxon>
        <taxon>Craniata</taxon>
        <taxon>Vertebrata</taxon>
        <taxon>Euteleostomi</taxon>
        <taxon>Actinopterygii</taxon>
        <taxon>Neopterygii</taxon>
        <taxon>Teleostei</taxon>
        <taxon>Ostariophysi</taxon>
        <taxon>Cypriniformes</taxon>
        <taxon>Cyprinidae</taxon>
        <taxon>Cyprininae</taxon>
        <taxon>Carassius</taxon>
    </lineage>
</organism>
<feature type="domain" description="EGF-like" evidence="2">
    <location>
        <begin position="72"/>
        <end position="106"/>
    </location>
</feature>
<feature type="domain" description="EGF-like" evidence="2">
    <location>
        <begin position="365"/>
        <end position="397"/>
    </location>
</feature>
<dbReference type="CDD" id="cd00064">
    <property type="entry name" value="FU"/>
    <property type="match status" value="6"/>
</dbReference>
<dbReference type="Proteomes" id="UP000515129">
    <property type="component" value="Unplaced"/>
</dbReference>
<reference evidence="4" key="1">
    <citation type="submission" date="2025-08" db="UniProtKB">
        <authorList>
            <consortium name="RefSeq"/>
        </authorList>
    </citation>
    <scope>IDENTIFICATION</scope>
    <source>
        <strain evidence="4">Wakin</strain>
        <tissue evidence="4">Muscle</tissue>
    </source>
</reference>
<feature type="domain" description="EGF-like" evidence="2">
    <location>
        <begin position="124"/>
        <end position="159"/>
    </location>
</feature>
<evidence type="ECO:0000256" key="1">
    <source>
        <dbReference type="SAM" id="Phobius"/>
    </source>
</evidence>
<feature type="domain" description="EGF-like" evidence="2">
    <location>
        <begin position="610"/>
        <end position="645"/>
    </location>
</feature>
<dbReference type="Gene3D" id="2.10.220.10">
    <property type="entry name" value="Hormone Receptor, Insulin-like Growth Factor Receptor 1, Chain A, domain 2"/>
    <property type="match status" value="8"/>
</dbReference>